<dbReference type="EMBL" id="BMJJ01000016">
    <property type="protein sequence ID" value="GGD40639.1"/>
    <property type="molecule type" value="Genomic_DNA"/>
</dbReference>
<reference evidence="1" key="2">
    <citation type="submission" date="2020-09" db="EMBL/GenBank/DDBJ databases">
        <authorList>
            <person name="Sun Q."/>
            <person name="Zhou Y."/>
        </authorList>
    </citation>
    <scope>NUCLEOTIDE SEQUENCE</scope>
    <source>
        <strain evidence="1">CGMCC 1.15493</strain>
    </source>
</reference>
<protein>
    <submittedName>
        <fullName evidence="1">Uncharacterized protein</fullName>
    </submittedName>
</protein>
<comment type="caution">
    <text evidence="1">The sequence shown here is derived from an EMBL/GenBank/DDBJ whole genome shotgun (WGS) entry which is preliminary data.</text>
</comment>
<reference evidence="1" key="1">
    <citation type="journal article" date="2014" name="Int. J. Syst. Evol. Microbiol.">
        <title>Complete genome sequence of Corynebacterium casei LMG S-19264T (=DSM 44701T), isolated from a smear-ripened cheese.</title>
        <authorList>
            <consortium name="US DOE Joint Genome Institute (JGI-PGF)"/>
            <person name="Walter F."/>
            <person name="Albersmeier A."/>
            <person name="Kalinowski J."/>
            <person name="Ruckert C."/>
        </authorList>
    </citation>
    <scope>NUCLEOTIDE SEQUENCE</scope>
    <source>
        <strain evidence="1">CGMCC 1.15493</strain>
    </source>
</reference>
<evidence type="ECO:0000313" key="2">
    <source>
        <dbReference type="Proteomes" id="UP000613160"/>
    </source>
</evidence>
<name>A0A917DI71_9HYPH</name>
<accession>A0A917DI71</accession>
<dbReference type="SUPFAM" id="SSF51735">
    <property type="entry name" value="NAD(P)-binding Rossmann-fold domains"/>
    <property type="match status" value="1"/>
</dbReference>
<proteinExistence type="predicted"/>
<gene>
    <name evidence="1" type="ORF">GCM10011335_49200</name>
</gene>
<dbReference type="InterPro" id="IPR036291">
    <property type="entry name" value="NAD(P)-bd_dom_sf"/>
</dbReference>
<dbReference type="AlphaFoldDB" id="A0A917DI71"/>
<dbReference type="InterPro" id="IPR002347">
    <property type="entry name" value="SDR_fam"/>
</dbReference>
<keyword evidence="2" id="KW-1185">Reference proteome</keyword>
<sequence>MVETFGRLDILVNNAAVAWQGRAIDGPEIDNEAMDRQWTINTFGVIANIRAAANPRRCARTICVSRHGLDASRAGQALPIGTLQPKLPSLL</sequence>
<dbReference type="Gene3D" id="3.40.50.720">
    <property type="entry name" value="NAD(P)-binding Rossmann-like Domain"/>
    <property type="match status" value="1"/>
</dbReference>
<organism evidence="1 2">
    <name type="scientific">Aureimonas glaciei</name>
    <dbReference type="NCBI Taxonomy" id="1776957"/>
    <lineage>
        <taxon>Bacteria</taxon>
        <taxon>Pseudomonadati</taxon>
        <taxon>Pseudomonadota</taxon>
        <taxon>Alphaproteobacteria</taxon>
        <taxon>Hyphomicrobiales</taxon>
        <taxon>Aurantimonadaceae</taxon>
        <taxon>Aureimonas</taxon>
    </lineage>
</organism>
<dbReference type="Pfam" id="PF13561">
    <property type="entry name" value="adh_short_C2"/>
    <property type="match status" value="1"/>
</dbReference>
<evidence type="ECO:0000313" key="1">
    <source>
        <dbReference type="EMBL" id="GGD40639.1"/>
    </source>
</evidence>
<dbReference type="Proteomes" id="UP000613160">
    <property type="component" value="Unassembled WGS sequence"/>
</dbReference>